<feature type="domain" description="DUF5979" evidence="4">
    <location>
        <begin position="1856"/>
        <end position="1993"/>
    </location>
</feature>
<evidence type="ECO:0000313" key="5">
    <source>
        <dbReference type="EMBL" id="BDV29402.1"/>
    </source>
</evidence>
<feature type="chain" id="PRO_5046253971" description="DUF5979 domain-containing protein" evidence="3">
    <location>
        <begin position="21"/>
        <end position="3054"/>
    </location>
</feature>
<accession>A0ABM8DUW9</accession>
<feature type="domain" description="DUF5979" evidence="4">
    <location>
        <begin position="1998"/>
        <end position="2115"/>
    </location>
</feature>
<feature type="domain" description="DUF5979" evidence="4">
    <location>
        <begin position="2436"/>
        <end position="2540"/>
    </location>
</feature>
<feature type="region of interest" description="Disordered" evidence="1">
    <location>
        <begin position="181"/>
        <end position="202"/>
    </location>
</feature>
<feature type="transmembrane region" description="Helical" evidence="2">
    <location>
        <begin position="3026"/>
        <end position="3047"/>
    </location>
</feature>
<evidence type="ECO:0000256" key="2">
    <source>
        <dbReference type="SAM" id="Phobius"/>
    </source>
</evidence>
<dbReference type="RefSeq" id="WP_263796806.1">
    <property type="nucleotide sequence ID" value="NZ_AP027141.1"/>
</dbReference>
<keyword evidence="2" id="KW-1133">Transmembrane helix</keyword>
<organism evidence="5 6">
    <name type="scientific">Microbacterium terricola</name>
    <dbReference type="NCBI Taxonomy" id="344163"/>
    <lineage>
        <taxon>Bacteria</taxon>
        <taxon>Bacillati</taxon>
        <taxon>Actinomycetota</taxon>
        <taxon>Actinomycetes</taxon>
        <taxon>Micrococcales</taxon>
        <taxon>Microbacteriaceae</taxon>
        <taxon>Microbacterium</taxon>
    </lineage>
</organism>
<keyword evidence="6" id="KW-1185">Reference proteome</keyword>
<dbReference type="InterPro" id="IPR047589">
    <property type="entry name" value="DUF11_rpt"/>
</dbReference>
<feature type="domain" description="DUF5979" evidence="4">
    <location>
        <begin position="2332"/>
        <end position="2428"/>
    </location>
</feature>
<evidence type="ECO:0000256" key="3">
    <source>
        <dbReference type="SAM" id="SignalP"/>
    </source>
</evidence>
<keyword evidence="3" id="KW-0732">Signal</keyword>
<gene>
    <name evidence="5" type="ORF">Microterr_00620</name>
</gene>
<feature type="domain" description="DUF5979" evidence="4">
    <location>
        <begin position="2219"/>
        <end position="2327"/>
    </location>
</feature>
<protein>
    <recommendedName>
        <fullName evidence="4">DUF5979 domain-containing protein</fullName>
    </recommendedName>
</protein>
<dbReference type="Pfam" id="PF19407">
    <property type="entry name" value="DUF5979"/>
    <property type="match status" value="10"/>
</dbReference>
<dbReference type="EMBL" id="AP027141">
    <property type="protein sequence ID" value="BDV29402.1"/>
    <property type="molecule type" value="Genomic_DNA"/>
</dbReference>
<feature type="domain" description="DUF5979" evidence="4">
    <location>
        <begin position="2551"/>
        <end position="2654"/>
    </location>
</feature>
<feature type="domain" description="DUF5979" evidence="4">
    <location>
        <begin position="2782"/>
        <end position="2900"/>
    </location>
</feature>
<feature type="domain" description="DUF5979" evidence="4">
    <location>
        <begin position="2121"/>
        <end position="2215"/>
    </location>
</feature>
<keyword evidence="2" id="KW-0472">Membrane</keyword>
<feature type="region of interest" description="Disordered" evidence="1">
    <location>
        <begin position="701"/>
        <end position="721"/>
    </location>
</feature>
<feature type="domain" description="DUF5979" evidence="4">
    <location>
        <begin position="2905"/>
        <end position="3013"/>
    </location>
</feature>
<feature type="signal peptide" evidence="3">
    <location>
        <begin position="1"/>
        <end position="20"/>
    </location>
</feature>
<feature type="domain" description="DUF5979" evidence="4">
    <location>
        <begin position="2659"/>
        <end position="2777"/>
    </location>
</feature>
<dbReference type="InterPro" id="IPR046022">
    <property type="entry name" value="DUF5979"/>
</dbReference>
<evidence type="ECO:0000256" key="1">
    <source>
        <dbReference type="SAM" id="MobiDB-lite"/>
    </source>
</evidence>
<dbReference type="NCBIfam" id="TIGR01451">
    <property type="entry name" value="B_ant_repeat"/>
    <property type="match status" value="1"/>
</dbReference>
<dbReference type="Proteomes" id="UP001317779">
    <property type="component" value="Chromosome"/>
</dbReference>
<keyword evidence="2" id="KW-0812">Transmembrane</keyword>
<sequence>MAATLAVVFALGSTSLPAYAEGSDSDADSAISITKTAGATPDGDVASYAPGDTVTYDIVLACVAPTAGVCVDARVVDDIPAPLILQDVTVADPDNLYDDNSDGDTVDVAFSFTNDQGAGMRGGNSVTIAVTAEIPETITWEQAQELGEVTNTASFTTRDLSASDDAVLVIDVPEQLAADATKSAEDNMGGTGRPIPAEAGRPVDFTIGGGNTSNRPVESITITDPAAGSTGMEYLDLTSIDGIAYPAGADQVTVSYVDGTGTHTIGPYFAPTDSVLLTDFDDPTTVTSISFTFTAQNGDQLPPATGPGDYASIGIGTETNELVEDLDTNESVTVDNVAEATVTVDDRTQSDTASDSVVITNVPPSVTVDKSFADAALLPGETTTATIEAVNGGKDVTEMTIADPGAGGDDLHEQGFAFQGFDEDAIVWPSDADHVQITYYYASAPTEETLESDDLDTLPTTSRPDDVVGFSITFTGPIEPGATAVVPFVVESQPVEEGTPTQATNTTDASVVDADGVGATDTDSDTITRNPARVYPVVDKSIVKDDLYNAPGASTLVQLTGSVREDSTTGADELVVQDPIDPDGGISPFWNHFDLTSIGPVEVPTNATMTASYYSCAAGDWVPFPGMPVAPGDTWSYVIPGGDKDDICGVQFVYTPDPAGTLLPPGFTVLAYFNVELRDELRDGSGPVNSEDVLAIDNDASATVDNPETGQGPQTDTDTDGIDVIPIDGEGPDMISKSWTPTSGVVALSGDTTPVTLQWGTQGIPLDTMTITDIENPETTELTDSAFDAFDLRLIQEITPATDPGILFDQVYAQRLSAASGQWEYFDDGFTAANPSRGGYPEYRLSAQERDDTIAVRFVFSERPDRADVITNIATDPAVGSGVAETDGLDRTIILRYALRYYLRSNPAQPVLGANHEYEYNSGTPGIVDNTVQAEGVGTDDTYNSRAEDDMTILDEAMDVTLDKRFVDYDENADNPWDDSLDSEELPLPPVGTPASDYPGMTALLRATNTSVARVGSMTVRDPDPDITEGIYDQFNLFRVVSVTVPEGADASLSRVILSFADGPAQSVPLDDPILSNPSSLADVVGVTVTHSGGLNGDGTYSSLIVSGATSDIRLEYQMRPTLRSDPDTAASATVTPLINHAVVDESRPGADAVGPITETTSDTASDDISIVTGTYGVETSKTIDPETRSELDPAEGYTVELTGQPTGTIPSTRMTMTDASPTFFNAFVFSAFADIDLPNPIQQVRVDLLSGADVGLDGDTLAYACGGDTDLTACWTEGAWVTADTAGGVISAAALAGSIDVPFPDIQGVRFTFRTSGEVHWERPSDPLITTTFVADRREFLVYDGTDDGVDTLVPTTRPGLDAAPGEDVAGVMTDDVVTVVESSWNDEGTSPFTETATESDTTTLTHVANSVSVSKVHGREAAGTNQDTFYPGEEIPYEITVVNTGDWPITGLTVTDQVETDGDGPMLVEPARAVDDDTPIYTGTLDGTPIDPFAGGMDADGLITFELPDDFVFEPGAELVVTASLVFRQTPEPVSPGVEVGNAVSVSSDRYFDTCEFTTHGDATTPTTDVPACASTTQATPRAVGPISTVKSVKGVGAGVEGAAPGDANYDDLGVLGVNVSDPERFCDEPNVGDGYYLTPCVPLTRPGGVEQWRLQLTNAGNVPVSTIAAIDVLPGVGDTGVTLPGQRGSRWQPTYLGNLVTSGQLNGATPSVWYSTVVPNQACNEAEIQYLTGGISAALAACTDEVVNQRPSMWQPYSNALPAEVLADIRALRFSVTYDEGLELQPNATVQVTFQSQTAWSSEQIEQDPNGVDPIAWNGAAAGSVGQTPLGQVQSPVVEPRKAGVALATGQLQFEKAVEGLDPAWGVDAPDDYAFTLACTSGGEPVSLVGPGGADMSQVRVASDGTPLAYNAGTGEWGQVTLPLYAECTLTEDAGDPNSQGAIVTYDPAGAEDGTSGAVQALRFEYADNIVNAPAADDPGEATIAATNTYVPGGFEITKSIDDGGVRAPIAYEDTYDFTAQCTFLGQSVLDEEFTLSEADGWTEEFGDLPAGAECTVEEVDPGGAASTTIVVTEDGVAGDEETAASVDFTVLAYDEGETTALTTVAVTNVYTTGSVLVTKTIVDPGGWGTADFTVEMTCTLEGATPDPVFEGSSTVSADSPEWQVDDLPTGAECVVTETENGGANATSPDVTVVVGDDESGVVEAEITNTFTVGSLRVTKVLEGAPANALDPATTDEYAISLSCTREVNGVPDVPVVIPAPGADRTIVGAGSVVYEGLPTGAECTVSEDDPGFATGEVRISPDPVMIGGPDDDPVEVTVTNVFENGSLSVVKAFDAPDGFPTPDSFTATVTCTWQGADVPLADDGAITIAGDGTPTIVDDIPVDSVCEIEEDDFGQTSVTYLPAQSIVVDDPDAPTEVAIENTYEWASLEVGKLVESDSPFIPTQFEFHVVCTFQDGTPVDETFFLDANETETITEIPARSECTVTETGERGADSTITEADVPGATGDLAPQIDQATRTVVIPELQPDSTAVINTVTYTNLYDTTAVVLVKEFAGAGADQFGLDQAFVFSVTCTLEGETVLDRQVALSAANGFTTALTEVVAGSECTVVEDDLQGADTVVIEPNDGEDTTVGDVVIPAEGALVTVTATNWYLTGSLEVTKTFAGDGVEKYGTDDFGLNLACLRDGEVVDIPDGADRVVNAGEPVADWTHLPTGAECTLTETDAGGANSTAIQDENGDPVTLDEDGGYTFVVTTDPTILSEDDQVQPALTVENTFNLAQVSVSKTVDNGGALDIDGEPVAYGPFEVTLACTWNGQDVTAAEPMVRTIADGETVTWTQLPEAADCTIAETDTMGAAATTVTVTQAAVTGDPLVGTIADLDPLPNVDADDQTSVAILNQFLDPPITVRKVVDGGGAGEFGDRSFTFDVRCVLIDPSHPAPGLLLRDGRYEVGGPIGPLVTRLPTGAECSITEVDTGGADRTTITINGVPLTGTTATTVIGSVPVEILVTNTFDAPLPSTGFDARGVWIAGGVAALLIVGGLVAVLVVRRRRRTE</sequence>
<proteinExistence type="predicted"/>
<reference evidence="5 6" key="1">
    <citation type="submission" date="2022-12" db="EMBL/GenBank/DDBJ databases">
        <title>Microbacterium terricola strain KV-448 chromosome, complete genome.</title>
        <authorList>
            <person name="Oshima T."/>
            <person name="Moriya T."/>
            <person name="Bessho Y."/>
        </authorList>
    </citation>
    <scope>NUCLEOTIDE SEQUENCE [LARGE SCALE GENOMIC DNA]</scope>
    <source>
        <strain evidence="5 6">KV-448</strain>
    </source>
</reference>
<evidence type="ECO:0000313" key="6">
    <source>
        <dbReference type="Proteomes" id="UP001317779"/>
    </source>
</evidence>
<evidence type="ECO:0000259" key="4">
    <source>
        <dbReference type="Pfam" id="PF19407"/>
    </source>
</evidence>
<name>A0ABM8DUW9_9MICO</name>